<evidence type="ECO:0000313" key="1">
    <source>
        <dbReference type="EMBL" id="TNC67205.1"/>
    </source>
</evidence>
<evidence type="ECO:0000313" key="2">
    <source>
        <dbReference type="Proteomes" id="UP000305709"/>
    </source>
</evidence>
<reference evidence="1 2" key="1">
    <citation type="submission" date="2019-06" db="EMBL/GenBank/DDBJ databases">
        <authorList>
            <person name="Jiang L."/>
        </authorList>
    </citation>
    <scope>NUCLEOTIDE SEQUENCE [LARGE SCALE GENOMIC DNA]</scope>
    <source>
        <strain evidence="1 2">YIM 48858</strain>
    </source>
</reference>
<dbReference type="EMBL" id="VDFV01000029">
    <property type="protein sequence ID" value="TNC67205.1"/>
    <property type="molecule type" value="Genomic_DNA"/>
</dbReference>
<dbReference type="Proteomes" id="UP000305709">
    <property type="component" value="Unassembled WGS sequence"/>
</dbReference>
<keyword evidence="2" id="KW-1185">Reference proteome</keyword>
<dbReference type="OrthoDB" id="6638302at2"/>
<dbReference type="AlphaFoldDB" id="A0A5C4N7T9"/>
<gene>
    <name evidence="1" type="ORF">FHG71_15690</name>
</gene>
<accession>A0A5C4N7T9</accession>
<organism evidence="1 2">
    <name type="scientific">Rubellimicrobium roseum</name>
    <dbReference type="NCBI Taxonomy" id="687525"/>
    <lineage>
        <taxon>Bacteria</taxon>
        <taxon>Pseudomonadati</taxon>
        <taxon>Pseudomonadota</taxon>
        <taxon>Alphaproteobacteria</taxon>
        <taxon>Rhodobacterales</taxon>
        <taxon>Roseobacteraceae</taxon>
        <taxon>Rubellimicrobium</taxon>
    </lineage>
</organism>
<proteinExistence type="predicted"/>
<protein>
    <submittedName>
        <fullName evidence="1">Uncharacterized protein</fullName>
    </submittedName>
</protein>
<name>A0A5C4N7T9_9RHOB</name>
<comment type="caution">
    <text evidence="1">The sequence shown here is derived from an EMBL/GenBank/DDBJ whole genome shotgun (WGS) entry which is preliminary data.</text>
</comment>
<sequence length="80" mass="9127">MPSIFLKDQAINKAPAIVGFEIARFLQSSGKERVSIFDVVDHFKRESWFSSNSFLYGLTFLYSVGLVDFDEPYLIARDAD</sequence>